<proteinExistence type="predicted"/>
<dbReference type="OMA" id="CEKTVIS"/>
<feature type="region of interest" description="Disordered" evidence="2">
    <location>
        <begin position="308"/>
        <end position="374"/>
    </location>
</feature>
<reference evidence="3 4" key="1">
    <citation type="submission" date="2015-01" db="EMBL/GenBank/DDBJ databases">
        <title>Evolution of Trichinella species and genotypes.</title>
        <authorList>
            <person name="Korhonen P.K."/>
            <person name="Edoardo P."/>
            <person name="Giuseppe L.R."/>
            <person name="Gasser R.B."/>
        </authorList>
    </citation>
    <scope>NUCLEOTIDE SEQUENCE [LARGE SCALE GENOMIC DNA]</scope>
    <source>
        <strain evidence="3">ISS120</strain>
    </source>
</reference>
<feature type="region of interest" description="Disordered" evidence="2">
    <location>
        <begin position="131"/>
        <end position="153"/>
    </location>
</feature>
<feature type="region of interest" description="Disordered" evidence="2">
    <location>
        <begin position="969"/>
        <end position="1004"/>
    </location>
</feature>
<gene>
    <name evidence="3" type="ORF">T03_1040</name>
</gene>
<feature type="compositionally biased region" description="Polar residues" evidence="2">
    <location>
        <begin position="308"/>
        <end position="326"/>
    </location>
</feature>
<comment type="caution">
    <text evidence="3">The sequence shown here is derived from an EMBL/GenBank/DDBJ whole genome shotgun (WGS) entry which is preliminary data.</text>
</comment>
<evidence type="ECO:0000256" key="1">
    <source>
        <dbReference type="SAM" id="Coils"/>
    </source>
</evidence>
<feature type="compositionally biased region" description="Basic and acidic residues" evidence="2">
    <location>
        <begin position="922"/>
        <end position="934"/>
    </location>
</feature>
<protein>
    <submittedName>
        <fullName evidence="3">Uncharacterized protein</fullName>
    </submittedName>
</protein>
<feature type="compositionally biased region" description="Basic and acidic residues" evidence="2">
    <location>
        <begin position="131"/>
        <end position="146"/>
    </location>
</feature>
<keyword evidence="1" id="KW-0175">Coiled coil</keyword>
<sequence>MKAVVKAMYPSYHVSPELLTQPMQLRHNYAIRSYPMKTRHFSTNRNAATKILPRRTKLKILIVVLRVLRRFVFKFKGMTAKKAELLIDEAKKSKDDKAVKDLIHKISSYTSKISKLNFMKKQDEAQLRKLLRSTEDGKKSKSSDGKVRKHTNTEMAKVKDISMVDRGSLTNAKVEKHPNEDVSDEDDVFPLPFNERNKNVLGKHHTPLDKHVSYNMERNDYEDDRASLCNEITRLTKENFRLASLLSKSTAGQDDAFSGLSLPTSVEPVCHNCEDLKQQLQSKETNLRRSEAKIKSLIREKNRLLQDLSQLNTSEQKTTPTSNDSALSLDFPKKVSSQSKKSPTRRKSSTVGKVSNRSDAYDEEEEQKHLSYQKKKNNRRKGFSYFSSGYRVNRYCSTCRKMQKNNHAYFRKYPDRKSGLFGEKRKLIPETKDAYLLSMFVTEEYDRMLIENEKLNSKCTELKREIEELQNIISLNEKVKTSSDECSNCLKWRTRHQKLFTIYKDLVDKHKTEQCRHKANYNLLDSQKLKLENDIQKLKENCNMLRTMNETLRKDLLVAESCALQLQQLVLKRGINLRESDEILVVQQAANASKPSHSAAENIPDSASAGSANAKISDELSSRKEKDEEIKKLQNIVIQLEKEYDKFKKTLMDQEDELYRMAKALESATDARKDAEKNRTSILDDYLKLQSEFSALEQSKKTLEEELKEVIADKEYWRNSVLESVQQVREYESLMRDKEKEFKRKLASAKFLDIDAQNVEANKLLLLEKENYAKEFTLLREQLQKMNTYVQELEKDRELAMKQIESLKEDLIDLRKTVLQMDSEKISILQKLTLKETDYAELKRKLENMTLELQLAKSHSASAAQSSGIFESNQSSELLKLYNDEKEKLKAESARLRELSSGFAEEFRSQKDIVSASMQQSHGEKRKTSDSHDAENIPCEKIVISSFYNGFVSSEMGNDSDLECVPCSSSSSSSCNESLDLEKSPKKKKRKEYSEHSKAVSSRPLQLAVNHHKNYHKVNRFAFPEITGRRRLTCNVGGIFNHMQVSKQVRELNVSKDNFCYKKREKIRSHHIVHDKKQRAVDKFKKISKIAEYAIKSITKTEEHVVESTILVKTQHILQSEKQTLNLYETPEYSVQSIFKRKEIIEQNVSHCSKVAASTSSNPRLSETSSNCADCEYVQFEDVISVEEFKTELSSALPSWFLRCRQSSLIATGDRLCSYFYRPERAPIVVDLSLKKIPKASVDEAISLSQLDNGRRNGSETAVKKFQFHFKQRPKLLKIVSSNLTNDKNLSVNKNTAVGSCPEMNDYDCQRKAMIWWYAKRKNLKRLLTPPGISIPDRLSHIENSLLSPMKKQSSAIPKHDDQVNISSEQQSSSDDKQRSAELKEFRFSRQFLIKK</sequence>
<evidence type="ECO:0000256" key="2">
    <source>
        <dbReference type="SAM" id="MobiDB-lite"/>
    </source>
</evidence>
<name>A0A0V1CEF7_TRIBR</name>
<feature type="coiled-coil region" evidence="1">
    <location>
        <begin position="686"/>
        <end position="713"/>
    </location>
</feature>
<feature type="compositionally biased region" description="Low complexity" evidence="2">
    <location>
        <begin position="969"/>
        <end position="978"/>
    </location>
</feature>
<feature type="region of interest" description="Disordered" evidence="2">
    <location>
        <begin position="1350"/>
        <end position="1382"/>
    </location>
</feature>
<dbReference type="STRING" id="45882.A0A0V1CEF7"/>
<evidence type="ECO:0000313" key="3">
    <source>
        <dbReference type="EMBL" id="KRY47639.1"/>
    </source>
</evidence>
<dbReference type="EMBL" id="JYDI01000235">
    <property type="protein sequence ID" value="KRY47639.1"/>
    <property type="molecule type" value="Genomic_DNA"/>
</dbReference>
<evidence type="ECO:0000313" key="4">
    <source>
        <dbReference type="Proteomes" id="UP000054653"/>
    </source>
</evidence>
<dbReference type="Proteomes" id="UP000054653">
    <property type="component" value="Unassembled WGS sequence"/>
</dbReference>
<feature type="coiled-coil region" evidence="1">
    <location>
        <begin position="776"/>
        <end position="899"/>
    </location>
</feature>
<feature type="coiled-coil region" evidence="1">
    <location>
        <begin position="521"/>
        <end position="555"/>
    </location>
</feature>
<feature type="coiled-coil region" evidence="1">
    <location>
        <begin position="445"/>
        <end position="479"/>
    </location>
</feature>
<feature type="region of interest" description="Disordered" evidence="2">
    <location>
        <begin position="594"/>
        <end position="624"/>
    </location>
</feature>
<accession>A0A0V1CEF7</accession>
<keyword evidence="4" id="KW-1185">Reference proteome</keyword>
<dbReference type="OrthoDB" id="5918663at2759"/>
<feature type="region of interest" description="Disordered" evidence="2">
    <location>
        <begin position="914"/>
        <end position="934"/>
    </location>
</feature>
<organism evidence="3 4">
    <name type="scientific">Trichinella britovi</name>
    <name type="common">Parasitic roundworm</name>
    <dbReference type="NCBI Taxonomy" id="45882"/>
    <lineage>
        <taxon>Eukaryota</taxon>
        <taxon>Metazoa</taxon>
        <taxon>Ecdysozoa</taxon>
        <taxon>Nematoda</taxon>
        <taxon>Enoplea</taxon>
        <taxon>Dorylaimia</taxon>
        <taxon>Trichinellida</taxon>
        <taxon>Trichinellidae</taxon>
        <taxon>Trichinella</taxon>
    </lineage>
</organism>